<proteinExistence type="predicted"/>
<evidence type="ECO:0000313" key="2">
    <source>
        <dbReference type="Proteomes" id="UP000179001"/>
    </source>
</evidence>
<evidence type="ECO:0000313" key="1">
    <source>
        <dbReference type="EMBL" id="OGF32229.1"/>
    </source>
</evidence>
<organism evidence="1 2">
    <name type="scientific">Candidatus Falkowbacteria bacterium RIFOXYC2_FULL_36_12</name>
    <dbReference type="NCBI Taxonomy" id="1798002"/>
    <lineage>
        <taxon>Bacteria</taxon>
        <taxon>Candidatus Falkowiibacteriota</taxon>
    </lineage>
</organism>
<dbReference type="AlphaFoldDB" id="A0A1F5SZX8"/>
<sequence length="121" mass="14236">MGEITKLLKITNITKISMNFKFPYKNYKPQELIRRAGYGQIFNRHTNETSYKRALGSAFYPRFHVYIKEFEKYFEISLHLDQKQASYEGSKAHSGEYNGEQVENEARRITKVIADIYGIEV</sequence>
<accession>A0A1F5SZX8</accession>
<comment type="caution">
    <text evidence="1">The sequence shown here is derived from an EMBL/GenBank/DDBJ whole genome shotgun (WGS) entry which is preliminary data.</text>
</comment>
<dbReference type="STRING" id="1798002.A2478_02800"/>
<protein>
    <submittedName>
        <fullName evidence="1">Uncharacterized protein</fullName>
    </submittedName>
</protein>
<gene>
    <name evidence="1" type="ORF">A2478_02800</name>
</gene>
<dbReference type="Proteomes" id="UP000179001">
    <property type="component" value="Unassembled WGS sequence"/>
</dbReference>
<reference evidence="1 2" key="1">
    <citation type="journal article" date="2016" name="Nat. Commun.">
        <title>Thousands of microbial genomes shed light on interconnected biogeochemical processes in an aquifer system.</title>
        <authorList>
            <person name="Anantharaman K."/>
            <person name="Brown C.T."/>
            <person name="Hug L.A."/>
            <person name="Sharon I."/>
            <person name="Castelle C.J."/>
            <person name="Probst A.J."/>
            <person name="Thomas B.C."/>
            <person name="Singh A."/>
            <person name="Wilkins M.J."/>
            <person name="Karaoz U."/>
            <person name="Brodie E.L."/>
            <person name="Williams K.H."/>
            <person name="Hubbard S.S."/>
            <person name="Banfield J.F."/>
        </authorList>
    </citation>
    <scope>NUCLEOTIDE SEQUENCE [LARGE SCALE GENOMIC DNA]</scope>
</reference>
<dbReference type="EMBL" id="MFGJ01000006">
    <property type="protein sequence ID" value="OGF32229.1"/>
    <property type="molecule type" value="Genomic_DNA"/>
</dbReference>
<name>A0A1F5SZX8_9BACT</name>